<reference evidence="1" key="1">
    <citation type="submission" date="2018-05" db="EMBL/GenBank/DDBJ databases">
        <authorList>
            <person name="Lanie J.A."/>
            <person name="Ng W.-L."/>
            <person name="Kazmierczak K.M."/>
            <person name="Andrzejewski T.M."/>
            <person name="Davidsen T.M."/>
            <person name="Wayne K.J."/>
            <person name="Tettelin H."/>
            <person name="Glass J.I."/>
            <person name="Rusch D."/>
            <person name="Podicherti R."/>
            <person name="Tsui H.-C.T."/>
            <person name="Winkler M.E."/>
        </authorList>
    </citation>
    <scope>NUCLEOTIDE SEQUENCE</scope>
</reference>
<accession>A0A382D8T5</accession>
<gene>
    <name evidence="1" type="ORF">METZ01_LOCUS187286</name>
</gene>
<dbReference type="AlphaFoldDB" id="A0A382D8T5"/>
<protein>
    <submittedName>
        <fullName evidence="1">Uncharacterized protein</fullName>
    </submittedName>
</protein>
<evidence type="ECO:0000313" key="1">
    <source>
        <dbReference type="EMBL" id="SVB34432.1"/>
    </source>
</evidence>
<sequence>MVKYVFKGRKLSICITMFSLSLFGENDQYSLTRPSMPEFHDHAKRLLEVRDKNDEKKSCSMEKLPYGNSLPDGPPVTNSVRDPQMVDISINYHVIYVEGDFVSINVQVDNQPYEHCMWDIWDYQNETFLIYPGFGFDHPGHSYSQGGVLPPGDYALFIYDDFGYGGVSGNVTSSD</sequence>
<name>A0A382D8T5_9ZZZZ</name>
<proteinExistence type="predicted"/>
<organism evidence="1">
    <name type="scientific">marine metagenome</name>
    <dbReference type="NCBI Taxonomy" id="408172"/>
    <lineage>
        <taxon>unclassified sequences</taxon>
        <taxon>metagenomes</taxon>
        <taxon>ecological metagenomes</taxon>
    </lineage>
</organism>
<dbReference type="EMBL" id="UINC01038033">
    <property type="protein sequence ID" value="SVB34432.1"/>
    <property type="molecule type" value="Genomic_DNA"/>
</dbReference>
<feature type="non-terminal residue" evidence="1">
    <location>
        <position position="175"/>
    </location>
</feature>